<keyword evidence="5" id="KW-0964">Secreted</keyword>
<dbReference type="GO" id="GO:0071973">
    <property type="term" value="P:bacterial-type flagellum-dependent cell motility"/>
    <property type="evidence" value="ECO:0007669"/>
    <property type="project" value="TreeGrafter"/>
</dbReference>
<dbReference type="InterPro" id="IPR040026">
    <property type="entry name" value="FliD"/>
</dbReference>
<feature type="domain" description="Flagellar hook-associated protein 2 N-terminal" evidence="7">
    <location>
        <begin position="45"/>
        <end position="144"/>
    </location>
</feature>
<dbReference type="InterPro" id="IPR010809">
    <property type="entry name" value="FliD_C"/>
</dbReference>
<evidence type="ECO:0000313" key="9">
    <source>
        <dbReference type="EMBL" id="KTT75567.1"/>
    </source>
</evidence>
<dbReference type="AlphaFoldDB" id="A0A147I8Q2"/>
<comment type="function">
    <text evidence="5">Required for morphogenesis and for the elongation of the flagellar filament by facilitating polymerization of the flagellin monomers at the tip of growing filament. Forms a capping structure, which prevents flagellin subunits (transported through the central channel of the flagellum) from leaking out without polymerization at the distal end.</text>
</comment>
<dbReference type="PATRIC" id="fig|869719.3.peg.3048"/>
<organism evidence="9 10">
    <name type="scientific">Sphingomonas endophytica</name>
    <dbReference type="NCBI Taxonomy" id="869719"/>
    <lineage>
        <taxon>Bacteria</taxon>
        <taxon>Pseudomonadati</taxon>
        <taxon>Pseudomonadota</taxon>
        <taxon>Alphaproteobacteria</taxon>
        <taxon>Sphingomonadales</taxon>
        <taxon>Sphingomonadaceae</taxon>
        <taxon>Sphingomonas</taxon>
    </lineage>
</organism>
<dbReference type="GO" id="GO:0005576">
    <property type="term" value="C:extracellular region"/>
    <property type="evidence" value="ECO:0007669"/>
    <property type="project" value="UniProtKB-SubCell"/>
</dbReference>
<feature type="region of interest" description="Disordered" evidence="6">
    <location>
        <begin position="1"/>
        <end position="27"/>
    </location>
</feature>
<dbReference type="GO" id="GO:0009424">
    <property type="term" value="C:bacterial-type flagellum hook"/>
    <property type="evidence" value="ECO:0007669"/>
    <property type="project" value="UniProtKB-UniRule"/>
</dbReference>
<evidence type="ECO:0000259" key="7">
    <source>
        <dbReference type="Pfam" id="PF02465"/>
    </source>
</evidence>
<keyword evidence="3" id="KW-0175">Coiled coil</keyword>
<keyword evidence="4 5" id="KW-0975">Bacterial flagellum</keyword>
<comment type="subcellular location">
    <subcellularLocation>
        <location evidence="5">Secreted</location>
    </subcellularLocation>
    <subcellularLocation>
        <location evidence="5">Bacterial flagellum</location>
    </subcellularLocation>
</comment>
<evidence type="ECO:0000256" key="3">
    <source>
        <dbReference type="ARBA" id="ARBA00023054"/>
    </source>
</evidence>
<comment type="caution">
    <text evidence="9">The sequence shown here is derived from an EMBL/GenBank/DDBJ whole genome shotgun (WGS) entry which is preliminary data.</text>
</comment>
<dbReference type="PANTHER" id="PTHR30288">
    <property type="entry name" value="FLAGELLAR CAP/ASSEMBLY PROTEIN FLID"/>
    <property type="match status" value="1"/>
</dbReference>
<evidence type="ECO:0000256" key="4">
    <source>
        <dbReference type="ARBA" id="ARBA00023143"/>
    </source>
</evidence>
<dbReference type="Pfam" id="PF02465">
    <property type="entry name" value="FliD_N"/>
    <property type="match status" value="1"/>
</dbReference>
<sequence>MSSSSTASTTKTSTTSSTTTGGKTGTASVTKGAADSILTSLGTGSGVDTEALVSGLVEAQFASKRAQLTGKTEKLTAQISGAAMLKNFVSDFAKAVNTLVTGGSLATQPNVSDPKVASATAITGSAMNATAATTVSVTRVATAQTVTSSKLAATTQFGTGTLTLKIGTGTFDANGKMTDLAVGKAADGTALSFDIAITAGANDTPAGIAAAINAKNTGVTASVITDADGSSFLSIKGASGTTQAFSLTGSGGSLDKLSVGKDATTTSAMAIGTQSGNAKLSVDGVAVERSSNQIDDLVPGVKLALTGTGTMTITGTRPDDALSNAVKDFTETFNQLLTSVKEQTNAIDGPLRADTAAKQLLRNLQGFASKVLIPNAAPGTPSSLAGIGVTTDKTTGQLVVDDAALAKAIKTTPDAIQEMFKPTSFGATGLNAAMQSLKLSSGSSLYGLTATDKRLRDAQDDVTKQSAKVEQQATAFSTRLTQQFASMNSRVSAYKLRQSFMKQQIDGWYKSS</sequence>
<dbReference type="GO" id="GO:0009421">
    <property type="term" value="C:bacterial-type flagellum filament cap"/>
    <property type="evidence" value="ECO:0007669"/>
    <property type="project" value="InterPro"/>
</dbReference>
<keyword evidence="10" id="KW-1185">Reference proteome</keyword>
<dbReference type="Pfam" id="PF07195">
    <property type="entry name" value="FliD_C"/>
    <property type="match status" value="1"/>
</dbReference>
<dbReference type="InterPro" id="IPR003481">
    <property type="entry name" value="FliD_N"/>
</dbReference>
<evidence type="ECO:0000256" key="5">
    <source>
        <dbReference type="RuleBase" id="RU362066"/>
    </source>
</evidence>
<proteinExistence type="inferred from homology"/>
<evidence type="ECO:0000313" key="10">
    <source>
        <dbReference type="Proteomes" id="UP000074310"/>
    </source>
</evidence>
<accession>A0A147I8Q2</accession>
<comment type="subunit">
    <text evidence="2 5">Homopentamer.</text>
</comment>
<dbReference type="EMBL" id="LDTB01000007">
    <property type="protein sequence ID" value="KTT75567.1"/>
    <property type="molecule type" value="Genomic_DNA"/>
</dbReference>
<dbReference type="PANTHER" id="PTHR30288:SF0">
    <property type="entry name" value="FLAGELLAR HOOK-ASSOCIATED PROTEIN 2"/>
    <property type="match status" value="1"/>
</dbReference>
<feature type="domain" description="Flagellar hook-associated protein 2 C-terminal" evidence="8">
    <location>
        <begin position="277"/>
        <end position="494"/>
    </location>
</feature>
<name>A0A147I8Q2_9SPHN</name>
<dbReference type="Proteomes" id="UP000074310">
    <property type="component" value="Unassembled WGS sequence"/>
</dbReference>
<protein>
    <recommendedName>
        <fullName evidence="5">Flagellar hook-associated protein 2</fullName>
        <shortName evidence="5">HAP2</shortName>
    </recommendedName>
    <alternativeName>
        <fullName evidence="5">Flagellar cap protein</fullName>
    </alternativeName>
</protein>
<reference evidence="9 10" key="1">
    <citation type="journal article" date="2016" name="Front. Microbiol.">
        <title>Genomic Resource of Rice Seed Associated Bacteria.</title>
        <authorList>
            <person name="Midha S."/>
            <person name="Bansal K."/>
            <person name="Sharma S."/>
            <person name="Kumar N."/>
            <person name="Patil P.P."/>
            <person name="Chaudhry V."/>
            <person name="Patil P.B."/>
        </authorList>
    </citation>
    <scope>NUCLEOTIDE SEQUENCE [LARGE SCALE GENOMIC DNA]</scope>
    <source>
        <strain evidence="9 10">NS334</strain>
    </source>
</reference>
<evidence type="ECO:0000256" key="1">
    <source>
        <dbReference type="ARBA" id="ARBA00009764"/>
    </source>
</evidence>
<evidence type="ECO:0000256" key="6">
    <source>
        <dbReference type="SAM" id="MobiDB-lite"/>
    </source>
</evidence>
<evidence type="ECO:0000259" key="8">
    <source>
        <dbReference type="Pfam" id="PF07195"/>
    </source>
</evidence>
<comment type="similarity">
    <text evidence="1 5">Belongs to the FliD family.</text>
</comment>
<gene>
    <name evidence="9" type="ORF">NS334_02540</name>
</gene>
<dbReference type="GO" id="GO:0007155">
    <property type="term" value="P:cell adhesion"/>
    <property type="evidence" value="ECO:0007669"/>
    <property type="project" value="InterPro"/>
</dbReference>
<evidence type="ECO:0000256" key="2">
    <source>
        <dbReference type="ARBA" id="ARBA00011255"/>
    </source>
</evidence>